<evidence type="ECO:0000313" key="11">
    <source>
        <dbReference type="Proteomes" id="UP000530670"/>
    </source>
</evidence>
<feature type="transmembrane region" description="Helical" evidence="8">
    <location>
        <begin position="12"/>
        <end position="30"/>
    </location>
</feature>
<sequence>MDGLEQTSTSQIVALGCSILACFASTIFFIPRNAILGRLGAAVALSCLQHSLYTSLLTSSLPPAQIAGISLFSWGLYANATEQILLSRYDADDVLTVKERQSDRHLSTVAHFLRAVSMYFNLRRVGLRGEVSMKHRVPTNSVRFITTRLVQCICCYLVLDAIFLAPRPEKHLITREKQSLFNLTSLTREDIIFRFASSLGNWVIGYVSVRLAHNFVAAVSVVLGVCKPEDWPHLNGPISSWSTVRTFWGTFWHRLFRKALAGWGDFIPDKVLKLRRGTLLSRYLRLTLAFFASGLMHRCVHYFYRLESGERYEMETYFLLQPLAIMFEDAVQAAAVDIPLPRPLRWIIGFAWFCIFTTWVSPSFLYPTMRVADPGQLLPFSVIGHLMKPTLRSIQYSPQTAVTTNPFYLSFTLKMVAFNALLTFAATLVPLVTGAALPTHEDSSLTRRQNQDKSWDDYHRQNGAFARQGLCLFYLDPSPRDGAWACGVYCKNDRTKICTTVHLSKFTNDMLGANPDGERYAIGKCQCDTSAADFLATATVDFTARGFDKGFREIGSVTCEIMVNVMKEAVFASTYAIPGVGPVATAARTVSKGVKLASKTQGGKDLWTDAVKESCNFRRDDDLLNKGFGIFEGAPDEF</sequence>
<evidence type="ECO:0000259" key="9">
    <source>
        <dbReference type="Pfam" id="PF13813"/>
    </source>
</evidence>
<evidence type="ECO:0000256" key="5">
    <source>
        <dbReference type="ARBA" id="ARBA00022692"/>
    </source>
</evidence>
<dbReference type="PANTHER" id="PTHR31595">
    <property type="entry name" value="LONG-CHAIN-ALCOHOL O-FATTY-ACYLTRANSFERASE 3-RELATED"/>
    <property type="match status" value="1"/>
</dbReference>
<dbReference type="InterPro" id="IPR032805">
    <property type="entry name" value="Wax_synthase_dom"/>
</dbReference>
<protein>
    <submittedName>
        <fullName evidence="10">TRI7-trichothecene biosynthesis</fullName>
    </submittedName>
</protein>
<evidence type="ECO:0000256" key="6">
    <source>
        <dbReference type="ARBA" id="ARBA00022989"/>
    </source>
</evidence>
<dbReference type="AlphaFoldDB" id="A0A8H5S667"/>
<evidence type="ECO:0000256" key="8">
    <source>
        <dbReference type="SAM" id="Phobius"/>
    </source>
</evidence>
<keyword evidence="4" id="KW-0808">Transferase</keyword>
<dbReference type="Pfam" id="PF13813">
    <property type="entry name" value="MBOAT_2"/>
    <property type="match status" value="1"/>
</dbReference>
<evidence type="ECO:0000256" key="1">
    <source>
        <dbReference type="ARBA" id="ARBA00004141"/>
    </source>
</evidence>
<comment type="similarity">
    <text evidence="3">Belongs to the wax synthase family.</text>
</comment>
<evidence type="ECO:0000256" key="4">
    <source>
        <dbReference type="ARBA" id="ARBA00022679"/>
    </source>
</evidence>
<comment type="pathway">
    <text evidence="2">Secondary metabolite biosynthesis.</text>
</comment>
<dbReference type="GeneID" id="59300847"/>
<keyword evidence="11" id="KW-1185">Reference proteome</keyword>
<evidence type="ECO:0000256" key="2">
    <source>
        <dbReference type="ARBA" id="ARBA00005179"/>
    </source>
</evidence>
<keyword evidence="5 8" id="KW-0812">Transmembrane</keyword>
<dbReference type="InterPro" id="IPR044851">
    <property type="entry name" value="Wax_synthase"/>
</dbReference>
<keyword evidence="6 8" id="KW-1133">Transmembrane helix</keyword>
<accession>A0A8H5S667</accession>
<evidence type="ECO:0000256" key="7">
    <source>
        <dbReference type="ARBA" id="ARBA00023136"/>
    </source>
</evidence>
<keyword evidence="7 8" id="KW-0472">Membrane</keyword>
<evidence type="ECO:0000313" key="10">
    <source>
        <dbReference type="EMBL" id="KAF5645958.1"/>
    </source>
</evidence>
<dbReference type="GO" id="GO:0008374">
    <property type="term" value="F:O-acyltransferase activity"/>
    <property type="evidence" value="ECO:0007669"/>
    <property type="project" value="InterPro"/>
</dbReference>
<gene>
    <name evidence="10" type="ORF">FTJAE_2388</name>
</gene>
<feature type="transmembrane region" description="Helical" evidence="8">
    <location>
        <begin position="416"/>
        <end position="437"/>
    </location>
</feature>
<comment type="caution">
    <text evidence="10">The sequence shown here is derived from an EMBL/GenBank/DDBJ whole genome shotgun (WGS) entry which is preliminary data.</text>
</comment>
<dbReference type="OrthoDB" id="1077582at2759"/>
<proteinExistence type="inferred from homology"/>
<feature type="domain" description="Wax synthase" evidence="9">
    <location>
        <begin position="231"/>
        <end position="310"/>
    </location>
</feature>
<dbReference type="Proteomes" id="UP000530670">
    <property type="component" value="Unassembled WGS sequence"/>
</dbReference>
<evidence type="ECO:0000256" key="3">
    <source>
        <dbReference type="ARBA" id="ARBA00007282"/>
    </source>
</evidence>
<dbReference type="GO" id="GO:0006629">
    <property type="term" value="P:lipid metabolic process"/>
    <property type="evidence" value="ECO:0007669"/>
    <property type="project" value="InterPro"/>
</dbReference>
<dbReference type="PANTHER" id="PTHR31595:SF57">
    <property type="entry name" value="OS04G0481900 PROTEIN"/>
    <property type="match status" value="1"/>
</dbReference>
<dbReference type="GO" id="GO:0016020">
    <property type="term" value="C:membrane"/>
    <property type="evidence" value="ECO:0007669"/>
    <property type="project" value="UniProtKB-SubCell"/>
</dbReference>
<organism evidence="10 11">
    <name type="scientific">Fusarium tjaetaba</name>
    <dbReference type="NCBI Taxonomy" id="1567544"/>
    <lineage>
        <taxon>Eukaryota</taxon>
        <taxon>Fungi</taxon>
        <taxon>Dikarya</taxon>
        <taxon>Ascomycota</taxon>
        <taxon>Pezizomycotina</taxon>
        <taxon>Sordariomycetes</taxon>
        <taxon>Hypocreomycetidae</taxon>
        <taxon>Hypocreales</taxon>
        <taxon>Nectriaceae</taxon>
        <taxon>Fusarium</taxon>
        <taxon>Fusarium fujikuroi species complex</taxon>
    </lineage>
</organism>
<comment type="subcellular location">
    <subcellularLocation>
        <location evidence="1">Membrane</location>
        <topology evidence="1">Multi-pass membrane protein</topology>
    </subcellularLocation>
</comment>
<reference evidence="10 11" key="1">
    <citation type="submission" date="2020-05" db="EMBL/GenBank/DDBJ databases">
        <title>Identification and distribution of gene clusters putatively required for synthesis of sphingolipid metabolism inhibitors in phylogenetically diverse species of the filamentous fungus Fusarium.</title>
        <authorList>
            <person name="Kim H.-S."/>
            <person name="Busman M."/>
            <person name="Brown D.W."/>
            <person name="Divon H."/>
            <person name="Uhlig S."/>
            <person name="Proctor R.H."/>
        </authorList>
    </citation>
    <scope>NUCLEOTIDE SEQUENCE [LARGE SCALE GENOMIC DNA]</scope>
    <source>
        <strain evidence="10 11">NRRL 66243</strain>
    </source>
</reference>
<feature type="transmembrane region" description="Helical" evidence="8">
    <location>
        <begin position="346"/>
        <end position="366"/>
    </location>
</feature>
<dbReference type="RefSeq" id="XP_037210640.1">
    <property type="nucleotide sequence ID" value="XM_037348577.1"/>
</dbReference>
<name>A0A8H5S667_9HYPO</name>
<dbReference type="EMBL" id="JAAQRI010000041">
    <property type="protein sequence ID" value="KAF5645958.1"/>
    <property type="molecule type" value="Genomic_DNA"/>
</dbReference>